<gene>
    <name evidence="1 2" type="primary">Pmepa1</name>
</gene>
<evidence type="ECO:0000313" key="1">
    <source>
        <dbReference type="Ensembl" id="ENSMUSP00000160031.1"/>
    </source>
</evidence>
<dbReference type="MGI" id="MGI:1929600">
    <property type="gene designation" value="Pmepa1"/>
</dbReference>
<dbReference type="AGR" id="MGI:1929600"/>
<evidence type="ECO:0000313" key="2">
    <source>
        <dbReference type="MGI" id="MGI:1929600"/>
    </source>
</evidence>
<reference evidence="1" key="3">
    <citation type="submission" date="2025-08" db="UniProtKB">
        <authorList>
            <consortium name="Ensembl"/>
        </authorList>
    </citation>
    <scope>IDENTIFICATION</scope>
    <source>
        <strain evidence="1">C57BL/6J</strain>
    </source>
</reference>
<proteinExistence type="predicted"/>
<sequence length="87" mass="8849">MGVNGTAAAAAGQPNVSCACNCQRSLFPSMEITPLQATWSGHHSVALPVCPALPQMSPTVPDLGEIPRKLSVLTPAGAEPGICARTP</sequence>
<reference evidence="1" key="4">
    <citation type="submission" date="2025-09" db="UniProtKB">
        <authorList>
            <consortium name="Ensembl"/>
        </authorList>
    </citation>
    <scope>IDENTIFICATION</scope>
    <source>
        <strain evidence="1">C57BL/6J</strain>
    </source>
</reference>
<dbReference type="GeneTree" id="ENSGT00390000000724"/>
<reference evidence="1 3" key="2">
    <citation type="journal article" date="2011" name="PLoS Biol.">
        <title>Modernizing reference genome assemblies.</title>
        <authorList>
            <person name="Church D.M."/>
            <person name="Schneider V.A."/>
            <person name="Graves T."/>
            <person name="Auger K."/>
            <person name="Cunningham F."/>
            <person name="Bouk N."/>
            <person name="Chen H.C."/>
            <person name="Agarwala R."/>
            <person name="McLaren W.M."/>
            <person name="Ritchie G.R."/>
            <person name="Albracht D."/>
            <person name="Kremitzki M."/>
            <person name="Rock S."/>
            <person name="Kotkiewicz H."/>
            <person name="Kremitzki C."/>
            <person name="Wollam A."/>
            <person name="Trani L."/>
            <person name="Fulton L."/>
            <person name="Fulton R."/>
            <person name="Matthews L."/>
            <person name="Whitehead S."/>
            <person name="Chow W."/>
            <person name="Torrance J."/>
            <person name="Dunn M."/>
            <person name="Harden G."/>
            <person name="Threadgold G."/>
            <person name="Wood J."/>
            <person name="Collins J."/>
            <person name="Heath P."/>
            <person name="Griffiths G."/>
            <person name="Pelan S."/>
            <person name="Grafham D."/>
            <person name="Eichler E.E."/>
            <person name="Weinstock G."/>
            <person name="Mardis E.R."/>
            <person name="Wilson R.K."/>
            <person name="Howe K."/>
            <person name="Flicek P."/>
            <person name="Hubbard T."/>
        </authorList>
    </citation>
    <scope>NUCLEOTIDE SEQUENCE [LARGE SCALE GENOMIC DNA]</scope>
    <source>
        <strain evidence="1 3">C57BL/6J</strain>
    </source>
</reference>
<name>A0AAQ4VMX0_MOUSE</name>
<reference evidence="1 3" key="1">
    <citation type="journal article" date="2009" name="PLoS Biol.">
        <title>Lineage-specific biology revealed by a finished genome assembly of the mouse.</title>
        <authorList>
            <consortium name="Mouse Genome Sequencing Consortium"/>
            <person name="Church D.M."/>
            <person name="Goodstadt L."/>
            <person name="Hillier L.W."/>
            <person name="Zody M.C."/>
            <person name="Goldstein S."/>
            <person name="She X."/>
            <person name="Bult C.J."/>
            <person name="Agarwala R."/>
            <person name="Cherry J.L."/>
            <person name="DiCuccio M."/>
            <person name="Hlavina W."/>
            <person name="Kapustin Y."/>
            <person name="Meric P."/>
            <person name="Maglott D."/>
            <person name="Birtle Z."/>
            <person name="Marques A.C."/>
            <person name="Graves T."/>
            <person name="Zhou S."/>
            <person name="Teague B."/>
            <person name="Potamousis K."/>
            <person name="Churas C."/>
            <person name="Place M."/>
            <person name="Herschleb J."/>
            <person name="Runnheim R."/>
            <person name="Forrest D."/>
            <person name="Amos-Landgraf J."/>
            <person name="Schwartz D.C."/>
            <person name="Cheng Z."/>
            <person name="Lindblad-Toh K."/>
            <person name="Eichler E.E."/>
            <person name="Ponting C.P."/>
        </authorList>
    </citation>
    <scope>NUCLEOTIDE SEQUENCE [LARGE SCALE GENOMIC DNA]</scope>
    <source>
        <strain evidence="1 3">C57BL/6J</strain>
    </source>
</reference>
<keyword evidence="3" id="KW-1185">Reference proteome</keyword>
<evidence type="ECO:0000313" key="3">
    <source>
        <dbReference type="Proteomes" id="UP000000589"/>
    </source>
</evidence>
<accession>A0AAQ4VMX0</accession>
<dbReference type="Proteomes" id="UP000000589">
    <property type="component" value="Chromosome 2"/>
</dbReference>
<dbReference type="Ensembl" id="ENSMUST00000249934.1">
    <property type="protein sequence ID" value="ENSMUSP00000160031.1"/>
    <property type="gene ID" value="ENSMUSG00000038400.17"/>
</dbReference>
<dbReference type="AlphaFoldDB" id="A0AAQ4VMX0"/>
<protein>
    <submittedName>
        <fullName evidence="1">Prostate transmembrane protein, androgen induced 1</fullName>
    </submittedName>
</protein>
<organism evidence="1 3">
    <name type="scientific">Mus musculus</name>
    <name type="common">Mouse</name>
    <dbReference type="NCBI Taxonomy" id="10090"/>
    <lineage>
        <taxon>Eukaryota</taxon>
        <taxon>Metazoa</taxon>
        <taxon>Chordata</taxon>
        <taxon>Craniata</taxon>
        <taxon>Vertebrata</taxon>
        <taxon>Euteleostomi</taxon>
        <taxon>Mammalia</taxon>
        <taxon>Eutheria</taxon>
        <taxon>Euarchontoglires</taxon>
        <taxon>Glires</taxon>
        <taxon>Rodentia</taxon>
        <taxon>Myomorpha</taxon>
        <taxon>Muroidea</taxon>
        <taxon>Muridae</taxon>
        <taxon>Murinae</taxon>
        <taxon>Mus</taxon>
        <taxon>Mus</taxon>
    </lineage>
</organism>